<proteinExistence type="predicted"/>
<gene>
    <name evidence="1" type="ORF">ACFSE1_13765</name>
</gene>
<dbReference type="RefSeq" id="WP_377402361.1">
    <property type="nucleotide sequence ID" value="NZ_JBHUEQ010000025.1"/>
</dbReference>
<accession>A0ABW4M6E8</accession>
<evidence type="ECO:0008006" key="3">
    <source>
        <dbReference type="Google" id="ProtNLM"/>
    </source>
</evidence>
<evidence type="ECO:0000313" key="1">
    <source>
        <dbReference type="EMBL" id="MFD1746534.1"/>
    </source>
</evidence>
<keyword evidence="2" id="KW-1185">Reference proteome</keyword>
<dbReference type="EMBL" id="JBHUEQ010000025">
    <property type="protein sequence ID" value="MFD1746534.1"/>
    <property type="molecule type" value="Genomic_DNA"/>
</dbReference>
<sequence length="74" mass="7750">MDDAKAWYQSKTVWGGLIAIFAALMQARGHAIPFQEQVGLADALTSTASALGGLLAIYGRLTATRAIASVDRNG</sequence>
<name>A0ABW4M6E8_9HYPH</name>
<protein>
    <recommendedName>
        <fullName evidence="3">Holin</fullName>
    </recommendedName>
</protein>
<reference evidence="2" key="1">
    <citation type="journal article" date="2019" name="Int. J. Syst. Evol. Microbiol.">
        <title>The Global Catalogue of Microorganisms (GCM) 10K type strain sequencing project: providing services to taxonomists for standard genome sequencing and annotation.</title>
        <authorList>
            <consortium name="The Broad Institute Genomics Platform"/>
            <consortium name="The Broad Institute Genome Sequencing Center for Infectious Disease"/>
            <person name="Wu L."/>
            <person name="Ma J."/>
        </authorList>
    </citation>
    <scope>NUCLEOTIDE SEQUENCE [LARGE SCALE GENOMIC DNA]</scope>
    <source>
        <strain evidence="2">CG52</strain>
    </source>
</reference>
<evidence type="ECO:0000313" key="2">
    <source>
        <dbReference type="Proteomes" id="UP001597322"/>
    </source>
</evidence>
<organism evidence="1 2">
    <name type="scientific">Rhizobium helianthi</name>
    <dbReference type="NCBI Taxonomy" id="1132695"/>
    <lineage>
        <taxon>Bacteria</taxon>
        <taxon>Pseudomonadati</taxon>
        <taxon>Pseudomonadota</taxon>
        <taxon>Alphaproteobacteria</taxon>
        <taxon>Hyphomicrobiales</taxon>
        <taxon>Rhizobiaceae</taxon>
        <taxon>Rhizobium/Agrobacterium group</taxon>
        <taxon>Rhizobium</taxon>
    </lineage>
</organism>
<dbReference type="Proteomes" id="UP001597322">
    <property type="component" value="Unassembled WGS sequence"/>
</dbReference>
<comment type="caution">
    <text evidence="1">The sequence shown here is derived from an EMBL/GenBank/DDBJ whole genome shotgun (WGS) entry which is preliminary data.</text>
</comment>